<proteinExistence type="predicted"/>
<organism evidence="1 2">
    <name type="scientific">Penstemon smallii</name>
    <dbReference type="NCBI Taxonomy" id="265156"/>
    <lineage>
        <taxon>Eukaryota</taxon>
        <taxon>Viridiplantae</taxon>
        <taxon>Streptophyta</taxon>
        <taxon>Embryophyta</taxon>
        <taxon>Tracheophyta</taxon>
        <taxon>Spermatophyta</taxon>
        <taxon>Magnoliopsida</taxon>
        <taxon>eudicotyledons</taxon>
        <taxon>Gunneridae</taxon>
        <taxon>Pentapetalae</taxon>
        <taxon>asterids</taxon>
        <taxon>lamiids</taxon>
        <taxon>Lamiales</taxon>
        <taxon>Plantaginaceae</taxon>
        <taxon>Cheloneae</taxon>
        <taxon>Penstemon</taxon>
    </lineage>
</organism>
<comment type="caution">
    <text evidence="1">The sequence shown here is derived from an EMBL/GenBank/DDBJ whole genome shotgun (WGS) entry which is preliminary data.</text>
</comment>
<accession>A0ABD3RG11</accession>
<sequence length="91" mass="10019">MTFGLFRDEFAVILDDCCPKMNTLLNRKKELSSAMAAANKTPDLKRKAMLSSVLAAANPMANSTIEPSWPRSSTGNSFNHISIRCNCLYSC</sequence>
<dbReference type="EMBL" id="JBJXBP010000017">
    <property type="protein sequence ID" value="KAL3810516.1"/>
    <property type="molecule type" value="Genomic_DNA"/>
</dbReference>
<reference evidence="1 2" key="1">
    <citation type="submission" date="2024-12" db="EMBL/GenBank/DDBJ databases">
        <title>The unique morphological basis and parallel evolutionary history of personate flowers in Penstemon.</title>
        <authorList>
            <person name="Depatie T.H."/>
            <person name="Wessinger C.A."/>
        </authorList>
    </citation>
    <scope>NUCLEOTIDE SEQUENCE [LARGE SCALE GENOMIC DNA]</scope>
    <source>
        <strain evidence="1">WTNN_2</strain>
        <tissue evidence="1">Leaf</tissue>
    </source>
</reference>
<gene>
    <name evidence="1" type="ORF">ACJIZ3_000007</name>
</gene>
<dbReference type="Proteomes" id="UP001634393">
    <property type="component" value="Unassembled WGS sequence"/>
</dbReference>
<evidence type="ECO:0000313" key="1">
    <source>
        <dbReference type="EMBL" id="KAL3810516.1"/>
    </source>
</evidence>
<dbReference type="AlphaFoldDB" id="A0ABD3RG11"/>
<protein>
    <submittedName>
        <fullName evidence="1">Uncharacterized protein</fullName>
    </submittedName>
</protein>
<name>A0ABD3RG11_9LAMI</name>
<keyword evidence="2" id="KW-1185">Reference proteome</keyword>
<evidence type="ECO:0000313" key="2">
    <source>
        <dbReference type="Proteomes" id="UP001634393"/>
    </source>
</evidence>